<protein>
    <recommendedName>
        <fullName evidence="2">Hypervirulence associated protein TUDOR domain-containing protein</fullName>
    </recommendedName>
</protein>
<gene>
    <name evidence="1" type="ORF">LCGC14_1467840</name>
</gene>
<organism evidence="1">
    <name type="scientific">marine sediment metagenome</name>
    <dbReference type="NCBI Taxonomy" id="412755"/>
    <lineage>
        <taxon>unclassified sequences</taxon>
        <taxon>metagenomes</taxon>
        <taxon>ecological metagenomes</taxon>
    </lineage>
</organism>
<dbReference type="AlphaFoldDB" id="A0A0F9JZ58"/>
<comment type="caution">
    <text evidence="1">The sequence shown here is derived from an EMBL/GenBank/DDBJ whole genome shotgun (WGS) entry which is preliminary data.</text>
</comment>
<reference evidence="1" key="1">
    <citation type="journal article" date="2015" name="Nature">
        <title>Complex archaea that bridge the gap between prokaryotes and eukaryotes.</title>
        <authorList>
            <person name="Spang A."/>
            <person name="Saw J.H."/>
            <person name="Jorgensen S.L."/>
            <person name="Zaremba-Niedzwiedzka K."/>
            <person name="Martijn J."/>
            <person name="Lind A.E."/>
            <person name="van Eijk R."/>
            <person name="Schleper C."/>
            <person name="Guy L."/>
            <person name="Ettema T.J."/>
        </authorList>
    </citation>
    <scope>NUCLEOTIDE SEQUENCE</scope>
</reference>
<accession>A0A0F9JZ58</accession>
<dbReference type="EMBL" id="LAZR01010292">
    <property type="protein sequence ID" value="KKM67756.1"/>
    <property type="molecule type" value="Genomic_DNA"/>
</dbReference>
<sequence>MNISDYVEIKDASGTNWQWRGRKGHITGVDKYCYSVRTDDGQDIRDVHDHFRVAR</sequence>
<evidence type="ECO:0000313" key="1">
    <source>
        <dbReference type="EMBL" id="KKM67756.1"/>
    </source>
</evidence>
<proteinExistence type="predicted"/>
<name>A0A0F9JZ58_9ZZZZ</name>
<evidence type="ECO:0008006" key="2">
    <source>
        <dbReference type="Google" id="ProtNLM"/>
    </source>
</evidence>